<accession>A0A9E6PH13</accession>
<gene>
    <name evidence="2" type="ORF">HU752_021075</name>
</gene>
<reference evidence="2 3" key="1">
    <citation type="journal article" date="2020" name="Microorganisms">
        <title>Reliable Identification of Environmental Pseudomonas Isolates Using the rpoD Gene.</title>
        <authorList>
            <consortium name="The Broad Institute Genome Sequencing Platform"/>
            <person name="Girard L."/>
            <person name="Lood C."/>
            <person name="Rokni-Zadeh H."/>
            <person name="van Noort V."/>
            <person name="Lavigne R."/>
            <person name="De Mot R."/>
        </authorList>
    </citation>
    <scope>NUCLEOTIDE SEQUENCE [LARGE SCALE GENOMIC DNA]</scope>
    <source>
        <strain evidence="2 3">RW8P3</strain>
    </source>
</reference>
<protein>
    <submittedName>
        <fullName evidence="2">Uncharacterized protein</fullName>
    </submittedName>
</protein>
<feature type="transmembrane region" description="Helical" evidence="1">
    <location>
        <begin position="12"/>
        <end position="35"/>
    </location>
</feature>
<keyword evidence="1" id="KW-1133">Transmembrane helix</keyword>
<dbReference type="EMBL" id="CP077093">
    <property type="protein sequence ID" value="QXI26421.1"/>
    <property type="molecule type" value="Genomic_DNA"/>
</dbReference>
<evidence type="ECO:0000256" key="1">
    <source>
        <dbReference type="SAM" id="Phobius"/>
    </source>
</evidence>
<keyword evidence="1" id="KW-0472">Membrane</keyword>
<name>A0A9E6PH13_9PSED</name>
<dbReference type="Proteomes" id="UP000634530">
    <property type="component" value="Chromosome"/>
</dbReference>
<keyword evidence="3" id="KW-1185">Reference proteome</keyword>
<dbReference type="RefSeq" id="WP_186675747.1">
    <property type="nucleotide sequence ID" value="NZ_CP077093.1"/>
</dbReference>
<reference evidence="2 3" key="2">
    <citation type="journal article" date="2021" name="Microorganisms">
        <title>The Ever-Expanding Pseudomonas Genus: Description of 43 New Species and Partition of the Pseudomonas putida Group.</title>
        <authorList>
            <person name="Girard L."/>
            <person name="Lood C."/>
            <person name="Hofte M."/>
            <person name="Vandamme P."/>
            <person name="Rokni-Zadeh H."/>
            <person name="van Noort V."/>
            <person name="Lavigne R."/>
            <person name="De Mot R."/>
        </authorList>
    </citation>
    <scope>NUCLEOTIDE SEQUENCE [LARGE SCALE GENOMIC DNA]</scope>
    <source>
        <strain evidence="2 3">RW8P3</strain>
    </source>
</reference>
<feature type="transmembrane region" description="Helical" evidence="1">
    <location>
        <begin position="97"/>
        <end position="115"/>
    </location>
</feature>
<organism evidence="2 3">
    <name type="scientific">Pseudomonas vanderleydeniana</name>
    <dbReference type="NCBI Taxonomy" id="2745495"/>
    <lineage>
        <taxon>Bacteria</taxon>
        <taxon>Pseudomonadati</taxon>
        <taxon>Pseudomonadota</taxon>
        <taxon>Gammaproteobacteria</taxon>
        <taxon>Pseudomonadales</taxon>
        <taxon>Pseudomonadaceae</taxon>
        <taxon>Pseudomonas</taxon>
    </lineage>
</organism>
<dbReference type="KEGG" id="pvw:HU752_021075"/>
<sequence>MDVITFRRSSLLCFLVMPLLIVTVIGTHQLGYISGSTEVPSVISSIINWRTSSKVFSYNLLGGIVVCALITGYAAFRRDEFIRDGWLERLFDFVGKLVVNNFYFWSGNFLAYTLASRMLDFVEPIDSQGIMVLLTALLALVFEFFLSILKVLFFRPRFQ</sequence>
<evidence type="ECO:0000313" key="3">
    <source>
        <dbReference type="Proteomes" id="UP000634530"/>
    </source>
</evidence>
<feature type="transmembrane region" description="Helical" evidence="1">
    <location>
        <begin position="130"/>
        <end position="153"/>
    </location>
</feature>
<keyword evidence="1" id="KW-0812">Transmembrane</keyword>
<feature type="transmembrane region" description="Helical" evidence="1">
    <location>
        <begin position="55"/>
        <end position="76"/>
    </location>
</feature>
<proteinExistence type="predicted"/>
<evidence type="ECO:0000313" key="2">
    <source>
        <dbReference type="EMBL" id="QXI26421.1"/>
    </source>
</evidence>
<dbReference type="AlphaFoldDB" id="A0A9E6PH13"/>